<dbReference type="PANTHER" id="PTHR47561">
    <property type="entry name" value="POLYSACCHARIDE DEACETYLASE FAMILY PROTEIN (AFU_ORTHOLOGUE AFUA_6G05030)"/>
    <property type="match status" value="1"/>
</dbReference>
<feature type="domain" description="NodB homology" evidence="2">
    <location>
        <begin position="16"/>
        <end position="217"/>
    </location>
</feature>
<keyword evidence="1" id="KW-1133">Transmembrane helix</keyword>
<keyword evidence="1" id="KW-0812">Transmembrane</keyword>
<dbReference type="AlphaFoldDB" id="A0A0F9FSV3"/>
<dbReference type="GO" id="GO:0016810">
    <property type="term" value="F:hydrolase activity, acting on carbon-nitrogen (but not peptide) bonds"/>
    <property type="evidence" value="ECO:0007669"/>
    <property type="project" value="InterPro"/>
</dbReference>
<gene>
    <name evidence="3" type="ORF">LCGC14_1916530</name>
</gene>
<protein>
    <recommendedName>
        <fullName evidence="2">NodB homology domain-containing protein</fullName>
    </recommendedName>
</protein>
<dbReference type="Pfam" id="PF01522">
    <property type="entry name" value="Polysacc_deac_1"/>
    <property type="match status" value="1"/>
</dbReference>
<dbReference type="Gene3D" id="3.20.20.370">
    <property type="entry name" value="Glycoside hydrolase/deacetylase"/>
    <property type="match status" value="1"/>
</dbReference>
<name>A0A0F9FSV3_9ZZZZ</name>
<dbReference type="SUPFAM" id="SSF88713">
    <property type="entry name" value="Glycoside hydrolase/deacetylase"/>
    <property type="match status" value="1"/>
</dbReference>
<sequence length="217" mass="26328">MKESIDNRKSEDKKSKYVCYTFDLEEDHAGYLRGHYEGLKYLEDFIQIIKENEISVSFFVQAKLIDFFPEKIQMIRDSNFEIHLHSYSHSLRKNEHLNSVYEDIKKSRETYQEFFNNDPKGYRFPLGVLEEYEYRILKEFNFKFDSSIFPTFRPNYFNNFTKPLTPYKINNIIEIPFSVISKTIRIPISLSYIKLFYPLHFIAYYDIPLLIFDFYLH</sequence>
<feature type="transmembrane region" description="Helical" evidence="1">
    <location>
        <begin position="195"/>
        <end position="216"/>
    </location>
</feature>
<evidence type="ECO:0000256" key="1">
    <source>
        <dbReference type="SAM" id="Phobius"/>
    </source>
</evidence>
<evidence type="ECO:0000313" key="3">
    <source>
        <dbReference type="EMBL" id="KKL89253.1"/>
    </source>
</evidence>
<reference evidence="3" key="1">
    <citation type="journal article" date="2015" name="Nature">
        <title>Complex archaea that bridge the gap between prokaryotes and eukaryotes.</title>
        <authorList>
            <person name="Spang A."/>
            <person name="Saw J.H."/>
            <person name="Jorgensen S.L."/>
            <person name="Zaremba-Niedzwiedzka K."/>
            <person name="Martijn J."/>
            <person name="Lind A.E."/>
            <person name="van Eijk R."/>
            <person name="Schleper C."/>
            <person name="Guy L."/>
            <person name="Ettema T.J."/>
        </authorList>
    </citation>
    <scope>NUCLEOTIDE SEQUENCE</scope>
</reference>
<dbReference type="GO" id="GO:0005975">
    <property type="term" value="P:carbohydrate metabolic process"/>
    <property type="evidence" value="ECO:0007669"/>
    <property type="project" value="InterPro"/>
</dbReference>
<proteinExistence type="predicted"/>
<keyword evidence="1" id="KW-0472">Membrane</keyword>
<accession>A0A0F9FSV3</accession>
<dbReference type="PROSITE" id="PS51677">
    <property type="entry name" value="NODB"/>
    <property type="match status" value="1"/>
</dbReference>
<dbReference type="InterPro" id="IPR002509">
    <property type="entry name" value="NODB_dom"/>
</dbReference>
<dbReference type="InterPro" id="IPR011330">
    <property type="entry name" value="Glyco_hydro/deAcase_b/a-brl"/>
</dbReference>
<organism evidence="3">
    <name type="scientific">marine sediment metagenome</name>
    <dbReference type="NCBI Taxonomy" id="412755"/>
    <lineage>
        <taxon>unclassified sequences</taxon>
        <taxon>metagenomes</taxon>
        <taxon>ecological metagenomes</taxon>
    </lineage>
</organism>
<dbReference type="EMBL" id="LAZR01020337">
    <property type="protein sequence ID" value="KKL89253.1"/>
    <property type="molecule type" value="Genomic_DNA"/>
</dbReference>
<feature type="non-terminal residue" evidence="3">
    <location>
        <position position="217"/>
    </location>
</feature>
<comment type="caution">
    <text evidence="3">The sequence shown here is derived from an EMBL/GenBank/DDBJ whole genome shotgun (WGS) entry which is preliminary data.</text>
</comment>
<evidence type="ECO:0000259" key="2">
    <source>
        <dbReference type="PROSITE" id="PS51677"/>
    </source>
</evidence>
<dbReference type="PANTHER" id="PTHR47561:SF1">
    <property type="entry name" value="POLYSACCHARIDE DEACETYLASE FAMILY PROTEIN (AFU_ORTHOLOGUE AFUA_6G05030)"/>
    <property type="match status" value="1"/>
</dbReference>